<dbReference type="EMBL" id="AWGW01000020">
    <property type="protein sequence ID" value="ERK00523.1"/>
    <property type="molecule type" value="Genomic_DNA"/>
</dbReference>
<gene>
    <name evidence="1" type="ORF">HMPREF9145_2680</name>
</gene>
<sequence>MKDYYRDANTWSVANGYQKANQDAFLPRATFSNKNERCQTRYLMNAAYMRLKNFQAGYTIPRNITTKWGISNMRVFVSIENLFTITKMPKQFDPEMIGTDSRHSNGYPLSKTFSFGINVTF</sequence>
<evidence type="ECO:0000313" key="1">
    <source>
        <dbReference type="EMBL" id="ERK00523.1"/>
    </source>
</evidence>
<name>U2L7P0_9BACT</name>
<evidence type="ECO:0000313" key="2">
    <source>
        <dbReference type="Proteomes" id="UP000017023"/>
    </source>
</evidence>
<comment type="caution">
    <text evidence="1">The sequence shown here is derived from an EMBL/GenBank/DDBJ whole genome shotgun (WGS) entry which is preliminary data.</text>
</comment>
<organism evidence="1 2">
    <name type="scientific">Segatella salivae F0493</name>
    <dbReference type="NCBI Taxonomy" id="1395125"/>
    <lineage>
        <taxon>Bacteria</taxon>
        <taxon>Pseudomonadati</taxon>
        <taxon>Bacteroidota</taxon>
        <taxon>Bacteroidia</taxon>
        <taxon>Bacteroidales</taxon>
        <taxon>Prevotellaceae</taxon>
        <taxon>Segatella</taxon>
    </lineage>
</organism>
<proteinExistence type="predicted"/>
<dbReference type="PATRIC" id="fig|1395125.3.peg.1435"/>
<protein>
    <submittedName>
        <fullName evidence="1">TonB-dependent receptor domain protein</fullName>
    </submittedName>
</protein>
<reference evidence="1 2" key="1">
    <citation type="submission" date="2013-08" db="EMBL/GenBank/DDBJ databases">
        <authorList>
            <person name="Durkin A.S."/>
            <person name="Haft D.R."/>
            <person name="McCorrison J."/>
            <person name="Torralba M."/>
            <person name="Gillis M."/>
            <person name="Haft D.H."/>
            <person name="Methe B."/>
            <person name="Sutton G."/>
            <person name="Nelson K.E."/>
        </authorList>
    </citation>
    <scope>NUCLEOTIDE SEQUENCE [LARGE SCALE GENOMIC DNA]</scope>
    <source>
        <strain evidence="1 2">F0493</strain>
    </source>
</reference>
<keyword evidence="1" id="KW-0675">Receptor</keyword>
<accession>U2L7P0</accession>
<dbReference type="Proteomes" id="UP000017023">
    <property type="component" value="Unassembled WGS sequence"/>
</dbReference>
<dbReference type="AlphaFoldDB" id="U2L7P0"/>